<protein>
    <submittedName>
        <fullName evidence="1">Phage portal protein</fullName>
    </submittedName>
</protein>
<reference evidence="1 2" key="1">
    <citation type="journal article" date="2013" name="J. Microbiol.">
        <title>Mucilaginibacter ginsenosidivorax sp. nov., with ginsenoside converting activity isolated from sediment.</title>
        <authorList>
            <person name="Kim J.K."/>
            <person name="Choi T.E."/>
            <person name="Liu Q.M."/>
            <person name="Park H.Y."/>
            <person name="Yi T.H."/>
            <person name="Yoon M.H."/>
            <person name="Kim S.C."/>
            <person name="Im W.T."/>
        </authorList>
    </citation>
    <scope>NUCLEOTIDE SEQUENCE [LARGE SCALE GENOMIC DNA]</scope>
    <source>
        <strain evidence="1 2">KHI28</strain>
    </source>
</reference>
<proteinExistence type="predicted"/>
<keyword evidence="2" id="KW-1185">Reference proteome</keyword>
<name>A0A5B8W4W1_9SPHI</name>
<organism evidence="1 2">
    <name type="scientific">Mucilaginibacter ginsenosidivorax</name>
    <dbReference type="NCBI Taxonomy" id="862126"/>
    <lineage>
        <taxon>Bacteria</taxon>
        <taxon>Pseudomonadati</taxon>
        <taxon>Bacteroidota</taxon>
        <taxon>Sphingobacteriia</taxon>
        <taxon>Sphingobacteriales</taxon>
        <taxon>Sphingobacteriaceae</taxon>
        <taxon>Mucilaginibacter</taxon>
    </lineage>
</organism>
<sequence>MTKKTEAASERDLIKFNSHVTELPIEVINSTSTDRFVPYGLNNLYPNFLLKLYNESPLHKGIINSKIDYIIGDGVTVKGGDTPVTLKPNAKDSFPEFVSKLVNDYLIFNYYAVEVVYNKLGNPIQYNHVPAHKIRCNRDRSKFWYSNDWFREPNINVSYDYWKPGVNADGTNKLFFFTSYSPSVNNIYPIPDYSGAIKSLETDIAIRDFQINNIENQFSVSSIITFFGGMPNDEVKRETVRKITNAYTGANGGKMIIGFEGKDGTAPDVKNIAPSEWEKAYIEVKKDVLQDILTAHSAVSPLLFGIKTEGQLGGATELETAYEIFKNLFVKNRRNELESGLSKLFADLGLGELEFKDKGSLFSATLSDVMKMKTYTVNEIRAEAGLPPLLNGDRLIDEVKPVPTQEPTTVGQIPDNDIAGSPVQATPVKPVPANTSSTAPAKPTAFTSDSTLTFGHLTDDDFEKVKHIGSAKQDFRVFKKLDYHIERFSDLKGIELQFDDEKDIADYLIKNGIKNMTIVQIKAAIRKDLGIAVTAADLKRVIQGLEDSGVINKSDLDKGITIKPTEKAMQPALENIRRVEVRYSYDGVQDDRNRPFCAKLLANDKYYSREDIQQMSSLFGYDVFAYRGGFYHNPNTNTTTPYCRHRWNAVSVVRITPEGESNND</sequence>
<dbReference type="KEGG" id="mgk:FSB76_23515"/>
<dbReference type="OrthoDB" id="628819at2"/>
<evidence type="ECO:0000313" key="1">
    <source>
        <dbReference type="EMBL" id="QEC78773.1"/>
    </source>
</evidence>
<evidence type="ECO:0000313" key="2">
    <source>
        <dbReference type="Proteomes" id="UP000321362"/>
    </source>
</evidence>
<dbReference type="Proteomes" id="UP000321362">
    <property type="component" value="Chromosome"/>
</dbReference>
<dbReference type="EMBL" id="CP042437">
    <property type="protein sequence ID" value="QEC78773.1"/>
    <property type="molecule type" value="Genomic_DNA"/>
</dbReference>
<dbReference type="AlphaFoldDB" id="A0A5B8W4W1"/>
<dbReference type="RefSeq" id="WP_147057734.1">
    <property type="nucleotide sequence ID" value="NZ_CP042437.1"/>
</dbReference>
<accession>A0A5B8W4W1</accession>
<gene>
    <name evidence="1" type="ORF">FSB76_23515</name>
</gene>